<dbReference type="AlphaFoldDB" id="A0A1U8A4M1"/>
<feature type="compositionally biased region" description="Polar residues" evidence="1">
    <location>
        <begin position="103"/>
        <end position="115"/>
    </location>
</feature>
<dbReference type="OrthoDB" id="1923709at2759"/>
<feature type="compositionally biased region" description="Polar residues" evidence="1">
    <location>
        <begin position="217"/>
        <end position="230"/>
    </location>
</feature>
<dbReference type="KEGG" id="nnu:104600207"/>
<dbReference type="GeneID" id="104600207"/>
<proteinExistence type="predicted"/>
<evidence type="ECO:0000256" key="1">
    <source>
        <dbReference type="SAM" id="MobiDB-lite"/>
    </source>
</evidence>
<feature type="compositionally biased region" description="Basic and acidic residues" evidence="1">
    <location>
        <begin position="374"/>
        <end position="384"/>
    </location>
</feature>
<accession>A0A1U8A4M1</accession>
<dbReference type="PANTHER" id="PTHR34802">
    <property type="entry name" value="CHORISMATE SYNTHASE"/>
    <property type="match status" value="1"/>
</dbReference>
<evidence type="ECO:0000313" key="3">
    <source>
        <dbReference type="RefSeq" id="XP_010261342.1"/>
    </source>
</evidence>
<dbReference type="FunCoup" id="A0A1U8A4M1">
    <property type="interactions" value="3263"/>
</dbReference>
<dbReference type="Proteomes" id="UP000189703">
    <property type="component" value="Unplaced"/>
</dbReference>
<feature type="compositionally biased region" description="Basic and acidic residues" evidence="1">
    <location>
        <begin position="119"/>
        <end position="145"/>
    </location>
</feature>
<feature type="region of interest" description="Disordered" evidence="1">
    <location>
        <begin position="1"/>
        <end position="22"/>
    </location>
</feature>
<organism evidence="2 3">
    <name type="scientific">Nelumbo nucifera</name>
    <name type="common">Sacred lotus</name>
    <dbReference type="NCBI Taxonomy" id="4432"/>
    <lineage>
        <taxon>Eukaryota</taxon>
        <taxon>Viridiplantae</taxon>
        <taxon>Streptophyta</taxon>
        <taxon>Embryophyta</taxon>
        <taxon>Tracheophyta</taxon>
        <taxon>Spermatophyta</taxon>
        <taxon>Magnoliopsida</taxon>
        <taxon>Proteales</taxon>
        <taxon>Nelumbonaceae</taxon>
        <taxon>Nelumbo</taxon>
    </lineage>
</organism>
<feature type="compositionally biased region" description="Basic and acidic residues" evidence="1">
    <location>
        <begin position="231"/>
        <end position="269"/>
    </location>
</feature>
<name>A0A1U8A4M1_NELNU</name>
<sequence>MSSEGEHQSLPPQPIQIEKKSQMSKISYTRDFLLSLSELDICKKLPSGFDSSILRYVVLYFTSHKIASPPCEFEDAPHSVLERQRIPGSFPLQSFRRGEYGSSPPSRGDSTSYSRGSHGRWDTRSSGSNDKDGDSQSDRDSDSGRRYVAQSRRSWQNNEHDGLLGSGAFPRPSGYTSGPSGPKVRGNAHYQLNKSSEPYHPPRPYKAVPHSRKDITDSFNDETFGSTECSSQDRAEEERRRRASFELMRKEQQKALQEKQKQVTDRHKENLDPDIAALLEDSEDNKGVWNKKNGSEELVVLLASESDSVRSSFATQTPASRPLVPPGFTSTILEKNLGTKLITPPTPEVENVAFEGNIIHSSNLLANGDSEKLKEKKSLKHMDSSEQEPESKTIQVPFMEESEEIVIPLSSQEVSGSSFGATNPSCKTSNLSEVCERKMDGEVADVDAEKVTGHDVSGTTGQDNSTSILDKLFGSALTVNSGVSSSLIEQNDMKADDTWNPISFQSSKFAHWFLEEEKKPVDDLSSGKPRDLLSLIVNSEKDGQKLSEVSDEKATEHAFPLFPVESNELTHGFITSTATSATVGTSEAYHYNKPAATPGVLTCEDLEQSILSEINETSPSLQHPAQSWNVLDEKAEQPRADVDDRASQHLLSLLQKGASQKDPAPSPNLDIGLFDKPSAYGSVNPLINSSSEDNVDKMQSSEKTLTLETLFGTAFMKELHSVEAPVSVQRGSLGGATRSDFQESQALPFPVTDDGFFSSKVDEYGSKTAYEGNVLASNHILPTKSDKIGGHWLRSDDHQMQVRSKINAVGGFEDKADGVMDIKLPEEESLITVGDPINPSNSTFIPAFQSTKPELLSSSSTPFDIAEKLAALNTVAKDERSMVPGLEGPSFLCGPYEPVESDIPYPNLHGQPSSPQFNPQMTHGRPLFHSLESHGHMNPQVKFMGPESIIHHEPPSHHFPTNIFHAPPFQHAPPGPTRLDPSTHHAMLQQMHMPGNFPPPHLLHGLPRGAPMPQHINQMAGYMPELNPMQGFPLSHRQHYGGIGMPIPASGGVGEGNHPEAFERLIEMELRANAKQMNPISTAGHNLGMYNHELDMGFRFR</sequence>
<feature type="region of interest" description="Disordered" evidence="1">
    <location>
        <begin position="91"/>
        <end position="269"/>
    </location>
</feature>
<dbReference type="eggNOG" id="ENOG502QQ6Y">
    <property type="taxonomic scope" value="Eukaryota"/>
</dbReference>
<reference evidence="3" key="1">
    <citation type="submission" date="2025-08" db="UniProtKB">
        <authorList>
            <consortium name="RefSeq"/>
        </authorList>
    </citation>
    <scope>IDENTIFICATION</scope>
</reference>
<gene>
    <name evidence="3" type="primary">LOC104600207</name>
</gene>
<feature type="region of interest" description="Disordered" evidence="1">
    <location>
        <begin position="374"/>
        <end position="393"/>
    </location>
</feature>
<dbReference type="OMA" id="HADIEPA"/>
<evidence type="ECO:0000313" key="2">
    <source>
        <dbReference type="Proteomes" id="UP000189703"/>
    </source>
</evidence>
<keyword evidence="2" id="KW-1185">Reference proteome</keyword>
<protein>
    <submittedName>
        <fullName evidence="3">Uncharacterized protein LOC104600207 isoform X1</fullName>
    </submittedName>
</protein>
<dbReference type="PANTHER" id="PTHR34802:SF1">
    <property type="entry name" value="CHORISMATE SYNTHASE"/>
    <property type="match status" value="1"/>
</dbReference>
<dbReference type="RefSeq" id="XP_010261342.1">
    <property type="nucleotide sequence ID" value="XM_010263040.2"/>
</dbReference>